<protein>
    <submittedName>
        <fullName evidence="1">Uncharacterized protein</fullName>
    </submittedName>
</protein>
<organism evidence="1 2">
    <name type="scientific">Curtobacterium aetherium</name>
    <dbReference type="NCBI Taxonomy" id="2841594"/>
    <lineage>
        <taxon>Bacteria</taxon>
        <taxon>Bacillati</taxon>
        <taxon>Actinomycetota</taxon>
        <taxon>Actinomycetes</taxon>
        <taxon>Micrococcales</taxon>
        <taxon>Microbacteriaceae</taxon>
        <taxon>Curtobacterium</taxon>
    </lineage>
</organism>
<proteinExistence type="predicted"/>
<gene>
    <name evidence="1" type="ORF">KM842_10810</name>
</gene>
<keyword evidence="2" id="KW-1185">Reference proteome</keyword>
<dbReference type="EMBL" id="CP076544">
    <property type="protein sequence ID" value="QWS32764.1"/>
    <property type="molecule type" value="Genomic_DNA"/>
</dbReference>
<name>A0ACD1E1N1_9MICO</name>
<sequence length="276" mass="28020">MTLELAAVGIGTEPGAALPVVSAVAGPGHPGVVAVETEQAPVLASLVAGGRMKPDTGQVLLDGHDDPTAVRRAFALVDTPGVAEPFPVLTLKQIVHEELAFAGRRPSRADVATVLDELGMTRWSDTAVQRVPTDARVRLLAELALLRPDVTGLVVTSPERHGGVVADWFAVVRDIARRGVTVVLVTSKAAAETASALLDTVTDTEADRTAAADSAAADTATGGPTAADADADADATVGGTADTTTEGPEDATRTGEPATGLPTDTTDATAPLETRS</sequence>
<dbReference type="Proteomes" id="UP000681794">
    <property type="component" value="Chromosome"/>
</dbReference>
<reference evidence="1" key="1">
    <citation type="submission" date="2021-06" db="EMBL/GenBank/DDBJ databases">
        <authorList>
            <person name="Ellington A.J."/>
            <person name="Bryan N.C."/>
            <person name="Christner B.C."/>
            <person name="Reisch C.R."/>
        </authorList>
    </citation>
    <scope>NUCLEOTIDE SEQUENCE</scope>
    <source>
        <strain evidence="1">L6-1</strain>
    </source>
</reference>
<evidence type="ECO:0000313" key="1">
    <source>
        <dbReference type="EMBL" id="QWS32764.1"/>
    </source>
</evidence>
<accession>A0ACD1E1N1</accession>
<evidence type="ECO:0000313" key="2">
    <source>
        <dbReference type="Proteomes" id="UP000681794"/>
    </source>
</evidence>